<dbReference type="Gene3D" id="3.90.550.10">
    <property type="entry name" value="Spore Coat Polysaccharide Biosynthesis Protein SpsA, Chain A"/>
    <property type="match status" value="1"/>
</dbReference>
<keyword evidence="2" id="KW-0808">Transferase</keyword>
<protein>
    <submittedName>
        <fullName evidence="2">Glycosyl transferase</fullName>
    </submittedName>
</protein>
<gene>
    <name evidence="2" type="ORF">COY29_00515</name>
</gene>
<dbReference type="AlphaFoldDB" id="A0A2M7TP15"/>
<dbReference type="EMBL" id="PFNO01000018">
    <property type="protein sequence ID" value="PIZ50070.1"/>
    <property type="molecule type" value="Genomic_DNA"/>
</dbReference>
<feature type="domain" description="Glycosyltransferase 2-like" evidence="1">
    <location>
        <begin position="4"/>
        <end position="26"/>
    </location>
</feature>
<evidence type="ECO:0000313" key="3">
    <source>
        <dbReference type="Proteomes" id="UP000229753"/>
    </source>
</evidence>
<dbReference type="InterPro" id="IPR001173">
    <property type="entry name" value="Glyco_trans_2-like"/>
</dbReference>
<accession>A0A2M7TP15</accession>
<name>A0A2M7TP15_9BACT</name>
<evidence type="ECO:0000313" key="2">
    <source>
        <dbReference type="EMBL" id="PIZ50070.1"/>
    </source>
</evidence>
<comment type="caution">
    <text evidence="2">The sequence shown here is derived from an EMBL/GenBank/DDBJ whole genome shotgun (WGS) entry which is preliminary data.</text>
</comment>
<dbReference type="Proteomes" id="UP000229753">
    <property type="component" value="Unassembled WGS sequence"/>
</dbReference>
<sequence>MKISVIIPTYNEEDVIGVCLESLSRQT</sequence>
<organism evidence="2 3">
    <name type="scientific">Candidatus Woesebacteria bacterium CG_4_10_14_0_2_um_filter_39_14</name>
    <dbReference type="NCBI Taxonomy" id="1975054"/>
    <lineage>
        <taxon>Bacteria</taxon>
        <taxon>Candidatus Woeseibacteriota</taxon>
    </lineage>
</organism>
<proteinExistence type="predicted"/>
<dbReference type="Pfam" id="PF00535">
    <property type="entry name" value="Glycos_transf_2"/>
    <property type="match status" value="1"/>
</dbReference>
<dbReference type="SUPFAM" id="SSF53448">
    <property type="entry name" value="Nucleotide-diphospho-sugar transferases"/>
    <property type="match status" value="1"/>
</dbReference>
<reference evidence="3" key="1">
    <citation type="submission" date="2017-09" db="EMBL/GenBank/DDBJ databases">
        <title>Depth-based differentiation of microbial function through sediment-hosted aquifers and enrichment of novel symbionts in the deep terrestrial subsurface.</title>
        <authorList>
            <person name="Probst A.J."/>
            <person name="Ladd B."/>
            <person name="Jarett J.K."/>
            <person name="Geller-Mcgrath D.E."/>
            <person name="Sieber C.M.K."/>
            <person name="Emerson J.B."/>
            <person name="Anantharaman K."/>
            <person name="Thomas B.C."/>
            <person name="Malmstrom R."/>
            <person name="Stieglmeier M."/>
            <person name="Klingl A."/>
            <person name="Woyke T."/>
            <person name="Ryan C.M."/>
            <person name="Banfield J.F."/>
        </authorList>
    </citation>
    <scope>NUCLEOTIDE SEQUENCE [LARGE SCALE GENOMIC DNA]</scope>
</reference>
<evidence type="ECO:0000259" key="1">
    <source>
        <dbReference type="Pfam" id="PF00535"/>
    </source>
</evidence>
<dbReference type="GO" id="GO:0016740">
    <property type="term" value="F:transferase activity"/>
    <property type="evidence" value="ECO:0007669"/>
    <property type="project" value="UniProtKB-KW"/>
</dbReference>
<dbReference type="InterPro" id="IPR029044">
    <property type="entry name" value="Nucleotide-diphossugar_trans"/>
</dbReference>
<feature type="non-terminal residue" evidence="2">
    <location>
        <position position="27"/>
    </location>
</feature>